<keyword evidence="3" id="KW-0507">mRNA processing</keyword>
<comment type="similarity">
    <text evidence="2">Belongs to the snRNP Sm proteins family.</text>
</comment>
<proteinExistence type="inferred from homology"/>
<evidence type="ECO:0000256" key="2">
    <source>
        <dbReference type="ARBA" id="ARBA00006850"/>
    </source>
</evidence>
<sequence>MFVSCMANRLGACLMSSWKTSSIAEAKLDLLNAGVAELRKKFRFDMIGNERFKSSSCRVRFFERINNDGVEGFGSENLNGGGAPSIGVASASLDDFATLLFVARNFKCLLLLVTNGVLAVADFWIIVFGVAGESNKRKARTLRYGGDIERLAGSETVLTSIPFFGLVIIFVITDSLIKRLELPFRTITGFVASGTFFPYSVIRCDSGSESSHSSILNRSFLGCIFVISSGLLSKPGTLSCASDLRTGIFGKQCSKLEFSSGLVSTPLLSLPLSLLKTAQSHPMLVELKNGETYNGHLVSCDTWMNINLREVICTSKDGDKFWRMPECYIRGSTIKYLRIPDEVIDMVKEDVQQKARNRTEVKNQRNQQNQNKNRGQGNQGNRPGLGIQSHQH</sequence>
<dbReference type="GO" id="GO:0120115">
    <property type="term" value="C:Lsm2-8 complex"/>
    <property type="evidence" value="ECO:0007669"/>
    <property type="project" value="UniProtKB-ARBA"/>
</dbReference>
<protein>
    <recommendedName>
        <fullName evidence="9">U6 snRNA-associated Sm-like protein LSm4</fullName>
    </recommendedName>
</protein>
<evidence type="ECO:0000256" key="1">
    <source>
        <dbReference type="ARBA" id="ARBA00004123"/>
    </source>
</evidence>
<dbReference type="InterPro" id="IPR001163">
    <property type="entry name" value="Sm_dom_euk/arc"/>
</dbReference>
<dbReference type="EMBL" id="UFQS01000108">
    <property type="protein sequence ID" value="SSW99728.1"/>
    <property type="molecule type" value="Genomic_DNA"/>
</dbReference>
<dbReference type="GO" id="GO:0003723">
    <property type="term" value="F:RNA binding"/>
    <property type="evidence" value="ECO:0007669"/>
    <property type="project" value="UniProtKB-KW"/>
</dbReference>
<dbReference type="SUPFAM" id="SSF50182">
    <property type="entry name" value="Sm-like ribonucleoproteins"/>
    <property type="match status" value="1"/>
</dbReference>
<dbReference type="FunFam" id="2.30.30.100:FF:000005">
    <property type="entry name" value="U6 snRNA-associated Sm-like protein LSm4"/>
    <property type="match status" value="1"/>
</dbReference>
<keyword evidence="7" id="KW-0539">Nucleus</keyword>
<feature type="domain" description="Sm" evidence="12">
    <location>
        <begin position="270"/>
        <end position="343"/>
    </location>
</feature>
<dbReference type="PANTHER" id="PTHR23338">
    <property type="entry name" value="SMALL NUCLEAR RIBONUCLEOPROTEIN SM"/>
    <property type="match status" value="1"/>
</dbReference>
<evidence type="ECO:0000256" key="9">
    <source>
        <dbReference type="ARBA" id="ARBA00067757"/>
    </source>
</evidence>
<dbReference type="GO" id="GO:0000398">
    <property type="term" value="P:mRNA splicing, via spliceosome"/>
    <property type="evidence" value="ECO:0007669"/>
    <property type="project" value="InterPro"/>
</dbReference>
<feature type="compositionally biased region" description="Low complexity" evidence="10">
    <location>
        <begin position="364"/>
        <end position="382"/>
    </location>
</feature>
<evidence type="ECO:0000313" key="14">
    <source>
        <dbReference type="EMBL" id="SSX20108.1"/>
    </source>
</evidence>
<reference evidence="13" key="1">
    <citation type="submission" date="2018-04" db="EMBL/GenBank/DDBJ databases">
        <authorList>
            <person name="Go L.Y."/>
            <person name="Mitchell J.A."/>
        </authorList>
    </citation>
    <scope>NUCLEOTIDE SEQUENCE</scope>
    <source>
        <tissue evidence="13">Whole organism</tissue>
    </source>
</reference>
<evidence type="ECO:0000256" key="5">
    <source>
        <dbReference type="ARBA" id="ARBA00022884"/>
    </source>
</evidence>
<dbReference type="AlphaFoldDB" id="A0A336M2C8"/>
<dbReference type="SMART" id="SM00651">
    <property type="entry name" value="Sm"/>
    <property type="match status" value="1"/>
</dbReference>
<evidence type="ECO:0000256" key="7">
    <source>
        <dbReference type="ARBA" id="ARBA00023242"/>
    </source>
</evidence>
<dbReference type="CDD" id="cd01723">
    <property type="entry name" value="LSm4"/>
    <property type="match status" value="1"/>
</dbReference>
<dbReference type="Gene3D" id="2.30.30.100">
    <property type="match status" value="1"/>
</dbReference>
<keyword evidence="11" id="KW-1133">Transmembrane helix</keyword>
<dbReference type="GO" id="GO:0005681">
    <property type="term" value="C:spliceosomal complex"/>
    <property type="evidence" value="ECO:0007669"/>
    <property type="project" value="UniProtKB-KW"/>
</dbReference>
<reference evidence="14" key="2">
    <citation type="submission" date="2018-07" db="EMBL/GenBank/DDBJ databases">
        <authorList>
            <person name="Quirk P.G."/>
            <person name="Krulwich T.A."/>
        </authorList>
    </citation>
    <scope>NUCLEOTIDE SEQUENCE</scope>
</reference>
<dbReference type="InterPro" id="IPR034101">
    <property type="entry name" value="Lsm4"/>
</dbReference>
<keyword evidence="11" id="KW-0812">Transmembrane</keyword>
<dbReference type="PROSITE" id="PS52002">
    <property type="entry name" value="SM"/>
    <property type="match status" value="1"/>
</dbReference>
<keyword evidence="4" id="KW-0747">Spliceosome</keyword>
<keyword evidence="5" id="KW-0694">RNA-binding</keyword>
<evidence type="ECO:0000256" key="4">
    <source>
        <dbReference type="ARBA" id="ARBA00022728"/>
    </source>
</evidence>
<keyword evidence="11" id="KW-0472">Membrane</keyword>
<dbReference type="EMBL" id="UFQT01000108">
    <property type="protein sequence ID" value="SSX20108.1"/>
    <property type="molecule type" value="Genomic_DNA"/>
</dbReference>
<evidence type="ECO:0000256" key="10">
    <source>
        <dbReference type="SAM" id="MobiDB-lite"/>
    </source>
</evidence>
<organism evidence="14">
    <name type="scientific">Culicoides sonorensis</name>
    <name type="common">Biting midge</name>
    <dbReference type="NCBI Taxonomy" id="179676"/>
    <lineage>
        <taxon>Eukaryota</taxon>
        <taxon>Metazoa</taxon>
        <taxon>Ecdysozoa</taxon>
        <taxon>Arthropoda</taxon>
        <taxon>Hexapoda</taxon>
        <taxon>Insecta</taxon>
        <taxon>Pterygota</taxon>
        <taxon>Neoptera</taxon>
        <taxon>Endopterygota</taxon>
        <taxon>Diptera</taxon>
        <taxon>Nematocera</taxon>
        <taxon>Chironomoidea</taxon>
        <taxon>Ceratopogonidae</taxon>
        <taxon>Ceratopogoninae</taxon>
        <taxon>Culicoides</taxon>
        <taxon>Monoculicoides</taxon>
    </lineage>
</organism>
<accession>A0A336M2C8</accession>
<dbReference type="VEuPathDB" id="VectorBase:CSON000563"/>
<evidence type="ECO:0000256" key="3">
    <source>
        <dbReference type="ARBA" id="ARBA00022664"/>
    </source>
</evidence>
<dbReference type="InterPro" id="IPR010920">
    <property type="entry name" value="LSM_dom_sf"/>
</dbReference>
<dbReference type="InterPro" id="IPR027141">
    <property type="entry name" value="LSm4/Sm_D1/D3"/>
</dbReference>
<dbReference type="GO" id="GO:0000956">
    <property type="term" value="P:nuclear-transcribed mRNA catabolic process"/>
    <property type="evidence" value="ECO:0007669"/>
    <property type="project" value="InterPro"/>
</dbReference>
<evidence type="ECO:0000259" key="12">
    <source>
        <dbReference type="PROSITE" id="PS52002"/>
    </source>
</evidence>
<feature type="region of interest" description="Disordered" evidence="10">
    <location>
        <begin position="356"/>
        <end position="392"/>
    </location>
</feature>
<keyword evidence="8" id="KW-0687">Ribonucleoprotein</keyword>
<evidence type="ECO:0000256" key="11">
    <source>
        <dbReference type="SAM" id="Phobius"/>
    </source>
</evidence>
<gene>
    <name evidence="14" type="primary">CSON000563</name>
</gene>
<name>A0A336M2C8_CULSO</name>
<feature type="transmembrane region" description="Helical" evidence="11">
    <location>
        <begin position="109"/>
        <end position="131"/>
    </location>
</feature>
<keyword evidence="6" id="KW-0508">mRNA splicing</keyword>
<feature type="transmembrane region" description="Helical" evidence="11">
    <location>
        <begin position="151"/>
        <end position="172"/>
    </location>
</feature>
<dbReference type="InterPro" id="IPR047575">
    <property type="entry name" value="Sm"/>
</dbReference>
<evidence type="ECO:0000256" key="6">
    <source>
        <dbReference type="ARBA" id="ARBA00023187"/>
    </source>
</evidence>
<comment type="subcellular location">
    <subcellularLocation>
        <location evidence="1">Nucleus</location>
    </subcellularLocation>
</comment>
<evidence type="ECO:0000256" key="8">
    <source>
        <dbReference type="ARBA" id="ARBA00023274"/>
    </source>
</evidence>
<dbReference type="Pfam" id="PF01423">
    <property type="entry name" value="LSM"/>
    <property type="match status" value="1"/>
</dbReference>
<evidence type="ECO:0000313" key="13">
    <source>
        <dbReference type="EMBL" id="SSW99728.1"/>
    </source>
</evidence>